<keyword evidence="2" id="KW-1133">Transmembrane helix</keyword>
<accession>A0ABD3MSJ4</accession>
<protein>
    <submittedName>
        <fullName evidence="3">Uncharacterized protein</fullName>
    </submittedName>
</protein>
<keyword evidence="4" id="KW-1185">Reference proteome</keyword>
<proteinExistence type="predicted"/>
<sequence>MRTQYLAVAMAPLLTPASSRSLKADDASNGIICSPYKDVHIVNFSYTIDTASSDEETIRNAIGEFESRSLKWLAGTLLPCNGRRGLADALEENGDAVFTPESLIANEILSKEGQRHLRPDMFSELGIAGLKSWPDDILSTSSNCFPTNNSNHTCTVVFGTVSAYLNPTSTDTISDEQKKLVENSIRYQMMTIMRSGLVESQIDAIDYVRYLSPIVAINDNGFRLDPGVQPHLHFSQSSDSSGMTVTQSILIIAACFTMIGAIGLVFTVKMLFRQEEDYYSVKQQRTVELDEDDSMIPQTSGRQEHVCKERGYVWSTIKKEHENNMTGEDNSDQQFMTDQHVDDSQNARKEQKSDDTSWGTNANMSATMRRVIVTKKVPVARARSGDMINLGSVMEEDDEETPAFRMK</sequence>
<gene>
    <name evidence="3" type="ORF">ACHAWO_008651</name>
</gene>
<keyword evidence="2" id="KW-0812">Transmembrane</keyword>
<keyword evidence="2" id="KW-0472">Membrane</keyword>
<reference evidence="3 4" key="1">
    <citation type="submission" date="2024-10" db="EMBL/GenBank/DDBJ databases">
        <title>Updated reference genomes for cyclostephanoid diatoms.</title>
        <authorList>
            <person name="Roberts W.R."/>
            <person name="Alverson A.J."/>
        </authorList>
    </citation>
    <scope>NUCLEOTIDE SEQUENCE [LARGE SCALE GENOMIC DNA]</scope>
    <source>
        <strain evidence="3 4">AJA010-31</strain>
    </source>
</reference>
<evidence type="ECO:0000256" key="2">
    <source>
        <dbReference type="SAM" id="Phobius"/>
    </source>
</evidence>
<comment type="caution">
    <text evidence="3">The sequence shown here is derived from an EMBL/GenBank/DDBJ whole genome shotgun (WGS) entry which is preliminary data.</text>
</comment>
<feature type="region of interest" description="Disordered" evidence="1">
    <location>
        <begin position="339"/>
        <end position="363"/>
    </location>
</feature>
<feature type="transmembrane region" description="Helical" evidence="2">
    <location>
        <begin position="249"/>
        <end position="272"/>
    </location>
</feature>
<organism evidence="3 4">
    <name type="scientific">Cyclotella atomus</name>
    <dbReference type="NCBI Taxonomy" id="382360"/>
    <lineage>
        <taxon>Eukaryota</taxon>
        <taxon>Sar</taxon>
        <taxon>Stramenopiles</taxon>
        <taxon>Ochrophyta</taxon>
        <taxon>Bacillariophyta</taxon>
        <taxon>Coscinodiscophyceae</taxon>
        <taxon>Thalassiosirophycidae</taxon>
        <taxon>Stephanodiscales</taxon>
        <taxon>Stephanodiscaceae</taxon>
        <taxon>Cyclotella</taxon>
    </lineage>
</organism>
<name>A0ABD3MSJ4_9STRA</name>
<dbReference type="AlphaFoldDB" id="A0ABD3MSJ4"/>
<dbReference type="Proteomes" id="UP001530400">
    <property type="component" value="Unassembled WGS sequence"/>
</dbReference>
<evidence type="ECO:0000313" key="4">
    <source>
        <dbReference type="Proteomes" id="UP001530400"/>
    </source>
</evidence>
<evidence type="ECO:0000313" key="3">
    <source>
        <dbReference type="EMBL" id="KAL3766930.1"/>
    </source>
</evidence>
<feature type="compositionally biased region" description="Basic and acidic residues" evidence="1">
    <location>
        <begin position="339"/>
        <end position="355"/>
    </location>
</feature>
<evidence type="ECO:0000256" key="1">
    <source>
        <dbReference type="SAM" id="MobiDB-lite"/>
    </source>
</evidence>
<dbReference type="EMBL" id="JALLPJ020001377">
    <property type="protein sequence ID" value="KAL3766930.1"/>
    <property type="molecule type" value="Genomic_DNA"/>
</dbReference>